<dbReference type="Proteomes" id="UP000747542">
    <property type="component" value="Unassembled WGS sequence"/>
</dbReference>
<gene>
    <name evidence="1" type="ORF">Hamer_G017287</name>
</gene>
<dbReference type="Gene3D" id="3.40.50.150">
    <property type="entry name" value="Vaccinia Virus protein VP39"/>
    <property type="match status" value="1"/>
</dbReference>
<accession>A0A8J5MUH6</accession>
<proteinExistence type="predicted"/>
<evidence type="ECO:0000313" key="1">
    <source>
        <dbReference type="EMBL" id="KAG7164885.1"/>
    </source>
</evidence>
<reference evidence="1" key="1">
    <citation type="journal article" date="2021" name="Sci. Adv.">
        <title>The American lobster genome reveals insights on longevity, neural, and immune adaptations.</title>
        <authorList>
            <person name="Polinski J.M."/>
            <person name="Zimin A.V."/>
            <person name="Clark K.F."/>
            <person name="Kohn A.B."/>
            <person name="Sadowski N."/>
            <person name="Timp W."/>
            <person name="Ptitsyn A."/>
            <person name="Khanna P."/>
            <person name="Romanova D.Y."/>
            <person name="Williams P."/>
            <person name="Greenwood S.J."/>
            <person name="Moroz L.L."/>
            <person name="Walt D.R."/>
            <person name="Bodnar A.G."/>
        </authorList>
    </citation>
    <scope>NUCLEOTIDE SEQUENCE</scope>
    <source>
        <strain evidence="1">GMGI-L3</strain>
    </source>
</reference>
<dbReference type="EMBL" id="JAHLQT010024908">
    <property type="protein sequence ID" value="KAG7164885.1"/>
    <property type="molecule type" value="Genomic_DNA"/>
</dbReference>
<sequence>MGGFVYESLGNYVQIMKSLLAPDFRYLLNVTQYTPDEFFSGPPRNVPRELIEQFFVKIFRHFPNVINVFINFNLSLLVFLGWPAL</sequence>
<keyword evidence="2" id="KW-1185">Reference proteome</keyword>
<comment type="caution">
    <text evidence="1">The sequence shown here is derived from an EMBL/GenBank/DDBJ whole genome shotgun (WGS) entry which is preliminary data.</text>
</comment>
<evidence type="ECO:0000313" key="2">
    <source>
        <dbReference type="Proteomes" id="UP000747542"/>
    </source>
</evidence>
<organism evidence="1 2">
    <name type="scientific">Homarus americanus</name>
    <name type="common">American lobster</name>
    <dbReference type="NCBI Taxonomy" id="6706"/>
    <lineage>
        <taxon>Eukaryota</taxon>
        <taxon>Metazoa</taxon>
        <taxon>Ecdysozoa</taxon>
        <taxon>Arthropoda</taxon>
        <taxon>Crustacea</taxon>
        <taxon>Multicrustacea</taxon>
        <taxon>Malacostraca</taxon>
        <taxon>Eumalacostraca</taxon>
        <taxon>Eucarida</taxon>
        <taxon>Decapoda</taxon>
        <taxon>Pleocyemata</taxon>
        <taxon>Astacidea</taxon>
        <taxon>Nephropoidea</taxon>
        <taxon>Nephropidae</taxon>
        <taxon>Homarus</taxon>
    </lineage>
</organism>
<protein>
    <submittedName>
        <fullName evidence="1">Putative Thiopurine S-methyltransferase (TPMT)-containing protein</fullName>
    </submittedName>
</protein>
<dbReference type="InterPro" id="IPR029063">
    <property type="entry name" value="SAM-dependent_MTases_sf"/>
</dbReference>
<dbReference type="AlphaFoldDB" id="A0A8J5MUH6"/>
<name>A0A8J5MUH6_HOMAM</name>